<accession>A0A8S9LJ39</accession>
<name>A0A8S9LJ39_BRACR</name>
<dbReference type="AlphaFoldDB" id="A0A8S9LJ39"/>
<reference evidence="1" key="1">
    <citation type="submission" date="2019-12" db="EMBL/GenBank/DDBJ databases">
        <title>Genome sequencing and annotation of Brassica cretica.</title>
        <authorList>
            <person name="Studholme D.J."/>
            <person name="Sarris P.F."/>
        </authorList>
    </citation>
    <scope>NUCLEOTIDE SEQUENCE</scope>
    <source>
        <strain evidence="1">PFS-102/07</strain>
        <tissue evidence="1">Leaf</tissue>
    </source>
</reference>
<comment type="caution">
    <text evidence="1">The sequence shown here is derived from an EMBL/GenBank/DDBJ whole genome shotgun (WGS) entry which is preliminary data.</text>
</comment>
<evidence type="ECO:0000313" key="1">
    <source>
        <dbReference type="EMBL" id="KAF2605283.1"/>
    </source>
</evidence>
<sequence length="175" mass="20567">MVIRESFHYVEADVENLKLNLLLKNMRMRFQKKKDVAYKLKKKHVEGMKLWPMLNRPCYYPLQELKLELQAKVYILTTYACAMPPRSGVALDERCTSRNKRGRKQCNLVIFTKNSRAEQPEVPVPAAEIFKEVSKYFGILPRTYPPCYYPLQELKLELQAKVYILTTYACAMPPR</sequence>
<organism evidence="1">
    <name type="scientific">Brassica cretica</name>
    <name type="common">Mustard</name>
    <dbReference type="NCBI Taxonomy" id="69181"/>
    <lineage>
        <taxon>Eukaryota</taxon>
        <taxon>Viridiplantae</taxon>
        <taxon>Streptophyta</taxon>
        <taxon>Embryophyta</taxon>
        <taxon>Tracheophyta</taxon>
        <taxon>Spermatophyta</taxon>
        <taxon>Magnoliopsida</taxon>
        <taxon>eudicotyledons</taxon>
        <taxon>Gunneridae</taxon>
        <taxon>Pentapetalae</taxon>
        <taxon>rosids</taxon>
        <taxon>malvids</taxon>
        <taxon>Brassicales</taxon>
        <taxon>Brassicaceae</taxon>
        <taxon>Brassiceae</taxon>
        <taxon>Brassica</taxon>
    </lineage>
</organism>
<protein>
    <submittedName>
        <fullName evidence="1">Uncharacterized protein</fullName>
    </submittedName>
</protein>
<gene>
    <name evidence="1" type="ORF">F2Q70_00026578</name>
</gene>
<dbReference type="EMBL" id="QGKY02000094">
    <property type="protein sequence ID" value="KAF2605283.1"/>
    <property type="molecule type" value="Genomic_DNA"/>
</dbReference>
<proteinExistence type="predicted"/>